<accession>A0A386RE27</accession>
<dbReference type="Proteomes" id="UP000267794">
    <property type="component" value="Chromosome"/>
</dbReference>
<organism evidence="2 3">
    <name type="scientific">Lactobacillus helveticus</name>
    <name type="common">Lactobacillus suntoryeus</name>
    <dbReference type="NCBI Taxonomy" id="1587"/>
    <lineage>
        <taxon>Bacteria</taxon>
        <taxon>Bacillati</taxon>
        <taxon>Bacillota</taxon>
        <taxon>Bacilli</taxon>
        <taxon>Lactobacillales</taxon>
        <taxon>Lactobacillaceae</taxon>
        <taxon>Lactobacillus</taxon>
    </lineage>
</organism>
<evidence type="ECO:0000313" key="3">
    <source>
        <dbReference type="Proteomes" id="UP000267794"/>
    </source>
</evidence>
<feature type="domain" description="Transposase putative helix-turn-helix" evidence="1">
    <location>
        <begin position="12"/>
        <end position="46"/>
    </location>
</feature>
<dbReference type="AlphaFoldDB" id="A0A386RE27"/>
<sequence length="158" mass="18709">MKSMKKLAYHFGIKLRFYPSAKQKQMIKQNYDAQRFVYNQYVGANRLIYHLKKSSKAKQLNSGLPFVMMEMTKYEIEAANRLIEKQELIAKPKNVRDKYDFLRVKEIDSLAIANAIQNYRKAWRNYRKIGHGIPSFHKKSNSWSYQTNCQYPGQKSLS</sequence>
<evidence type="ECO:0000313" key="2">
    <source>
        <dbReference type="EMBL" id="AYE61612.1"/>
    </source>
</evidence>
<dbReference type="Pfam" id="PF12323">
    <property type="entry name" value="HTH_OrfB_IS605"/>
    <property type="match status" value="1"/>
</dbReference>
<dbReference type="InterPro" id="IPR021027">
    <property type="entry name" value="Transposase_put_HTH"/>
</dbReference>
<reference evidence="2 3" key="1">
    <citation type="submission" date="2016-10" db="EMBL/GenBank/DDBJ databases">
        <title>Complete genomic sequencing of Lactobacillus helveticus LH99 and comparative genome analysis.</title>
        <authorList>
            <person name="Li N."/>
            <person name="You C."/>
            <person name="Liu Z."/>
        </authorList>
    </citation>
    <scope>NUCLEOTIDE SEQUENCE [LARGE SCALE GENOMIC DNA]</scope>
    <source>
        <strain evidence="2 3">LH99</strain>
    </source>
</reference>
<dbReference type="EMBL" id="CP017982">
    <property type="protein sequence ID" value="AYE61612.1"/>
    <property type="molecule type" value="Genomic_DNA"/>
</dbReference>
<proteinExistence type="predicted"/>
<evidence type="ECO:0000259" key="1">
    <source>
        <dbReference type="Pfam" id="PF12323"/>
    </source>
</evidence>
<name>A0A386RE27_LACHE</name>
<gene>
    <name evidence="2" type="ORF">BC335_1145</name>
</gene>
<protein>
    <submittedName>
        <fullName evidence="2">Transposase</fullName>
    </submittedName>
</protein>